<dbReference type="EMBL" id="BAAAZO010000002">
    <property type="protein sequence ID" value="GAA3602570.1"/>
    <property type="molecule type" value="Genomic_DNA"/>
</dbReference>
<dbReference type="PANTHER" id="PTHR30346:SF0">
    <property type="entry name" value="HCA OPERON TRANSCRIPTIONAL ACTIVATOR HCAR"/>
    <property type="match status" value="1"/>
</dbReference>
<sequence length="293" mass="31343">MARRVRAYAGAVETRELRYFVAVAEELHFGRAAQRLGMAQPPLSRAISQLERRMGVELLQRDSHSVSLTAAGAVLLHEGRAALEAMEAAEHRTRRAALAAAGRPSIVLVTKAGASSELLAKLLHAYAAEPGSIPVDVMLCGPGQQARLLAGGRADVALLHRPFDDTTGFDTEELLTEGQVAVLPAGHVLSTHPSLRLSDLDDVPDLPRPRWPTSDGSYPPGPGPEVQSHSQLLQLISLGRTLMVSPDSCRSQLRDDTVAVPLVDAPRVTTVIAWPPSSRSLAVADLVRTAVRL</sequence>
<dbReference type="Proteomes" id="UP001501074">
    <property type="component" value="Unassembled WGS sequence"/>
</dbReference>
<dbReference type="Pfam" id="PF00126">
    <property type="entry name" value="HTH_1"/>
    <property type="match status" value="1"/>
</dbReference>
<reference evidence="8" key="1">
    <citation type="journal article" date="2019" name="Int. J. Syst. Evol. Microbiol.">
        <title>The Global Catalogue of Microorganisms (GCM) 10K type strain sequencing project: providing services to taxonomists for standard genome sequencing and annotation.</title>
        <authorList>
            <consortium name="The Broad Institute Genomics Platform"/>
            <consortium name="The Broad Institute Genome Sequencing Center for Infectious Disease"/>
            <person name="Wu L."/>
            <person name="Ma J."/>
        </authorList>
    </citation>
    <scope>NUCLEOTIDE SEQUENCE [LARGE SCALE GENOMIC DNA]</scope>
    <source>
        <strain evidence="8">JCM 16902</strain>
    </source>
</reference>
<feature type="domain" description="HTH lysR-type" evidence="6">
    <location>
        <begin position="12"/>
        <end position="69"/>
    </location>
</feature>
<keyword evidence="2" id="KW-0805">Transcription regulation</keyword>
<keyword evidence="3" id="KW-0238">DNA-binding</keyword>
<keyword evidence="4" id="KW-0804">Transcription</keyword>
<comment type="caution">
    <text evidence="7">The sequence shown here is derived from an EMBL/GenBank/DDBJ whole genome shotgun (WGS) entry which is preliminary data.</text>
</comment>
<evidence type="ECO:0000256" key="5">
    <source>
        <dbReference type="SAM" id="MobiDB-lite"/>
    </source>
</evidence>
<evidence type="ECO:0000313" key="8">
    <source>
        <dbReference type="Proteomes" id="UP001501074"/>
    </source>
</evidence>
<dbReference type="InterPro" id="IPR005119">
    <property type="entry name" value="LysR_subst-bd"/>
</dbReference>
<dbReference type="SUPFAM" id="SSF53850">
    <property type="entry name" value="Periplasmic binding protein-like II"/>
    <property type="match status" value="1"/>
</dbReference>
<dbReference type="Gene3D" id="1.10.10.10">
    <property type="entry name" value="Winged helix-like DNA-binding domain superfamily/Winged helix DNA-binding domain"/>
    <property type="match status" value="1"/>
</dbReference>
<organism evidence="7 8">
    <name type="scientific">Kineosporia mesophila</name>
    <dbReference type="NCBI Taxonomy" id="566012"/>
    <lineage>
        <taxon>Bacteria</taxon>
        <taxon>Bacillati</taxon>
        <taxon>Actinomycetota</taxon>
        <taxon>Actinomycetes</taxon>
        <taxon>Kineosporiales</taxon>
        <taxon>Kineosporiaceae</taxon>
        <taxon>Kineosporia</taxon>
    </lineage>
</organism>
<evidence type="ECO:0000259" key="6">
    <source>
        <dbReference type="PROSITE" id="PS50931"/>
    </source>
</evidence>
<evidence type="ECO:0000256" key="2">
    <source>
        <dbReference type="ARBA" id="ARBA00023015"/>
    </source>
</evidence>
<protein>
    <submittedName>
        <fullName evidence="7">LysR family transcriptional regulator</fullName>
    </submittedName>
</protein>
<dbReference type="PANTHER" id="PTHR30346">
    <property type="entry name" value="TRANSCRIPTIONAL DUAL REGULATOR HCAR-RELATED"/>
    <property type="match status" value="1"/>
</dbReference>
<dbReference type="PRINTS" id="PR00039">
    <property type="entry name" value="HTHLYSR"/>
</dbReference>
<evidence type="ECO:0000313" key="7">
    <source>
        <dbReference type="EMBL" id="GAA3602570.1"/>
    </source>
</evidence>
<gene>
    <name evidence="7" type="ORF">GCM10022223_17920</name>
</gene>
<evidence type="ECO:0000256" key="3">
    <source>
        <dbReference type="ARBA" id="ARBA00023125"/>
    </source>
</evidence>
<name>A0ABP6ZD00_9ACTN</name>
<feature type="region of interest" description="Disordered" evidence="5">
    <location>
        <begin position="198"/>
        <end position="226"/>
    </location>
</feature>
<dbReference type="PROSITE" id="PS50931">
    <property type="entry name" value="HTH_LYSR"/>
    <property type="match status" value="1"/>
</dbReference>
<comment type="similarity">
    <text evidence="1">Belongs to the LysR transcriptional regulatory family.</text>
</comment>
<dbReference type="InterPro" id="IPR036388">
    <property type="entry name" value="WH-like_DNA-bd_sf"/>
</dbReference>
<keyword evidence="8" id="KW-1185">Reference proteome</keyword>
<evidence type="ECO:0000256" key="4">
    <source>
        <dbReference type="ARBA" id="ARBA00023163"/>
    </source>
</evidence>
<dbReference type="InterPro" id="IPR000847">
    <property type="entry name" value="LysR_HTH_N"/>
</dbReference>
<dbReference type="InterPro" id="IPR036390">
    <property type="entry name" value="WH_DNA-bd_sf"/>
</dbReference>
<accession>A0ABP6ZD00</accession>
<dbReference type="Gene3D" id="3.40.190.10">
    <property type="entry name" value="Periplasmic binding protein-like II"/>
    <property type="match status" value="2"/>
</dbReference>
<dbReference type="SUPFAM" id="SSF46785">
    <property type="entry name" value="Winged helix' DNA-binding domain"/>
    <property type="match status" value="1"/>
</dbReference>
<evidence type="ECO:0000256" key="1">
    <source>
        <dbReference type="ARBA" id="ARBA00009437"/>
    </source>
</evidence>
<proteinExistence type="inferred from homology"/>
<dbReference type="Pfam" id="PF03466">
    <property type="entry name" value="LysR_substrate"/>
    <property type="match status" value="1"/>
</dbReference>